<keyword evidence="10" id="KW-0169">Cobalamin biosynthesis</keyword>
<keyword evidence="12" id="KW-0547">Nucleotide-binding</keyword>
<evidence type="ECO:0000256" key="14">
    <source>
        <dbReference type="ARBA" id="ARBA00022840"/>
    </source>
</evidence>
<comment type="catalytic activity">
    <reaction evidence="3">
        <text>adenosylcob(III)inamide + GTP = adenosylcob(III)inamide phosphate + GDP + H(+)</text>
        <dbReference type="Rhea" id="RHEA:15765"/>
        <dbReference type="ChEBI" id="CHEBI:2480"/>
        <dbReference type="ChEBI" id="CHEBI:15378"/>
        <dbReference type="ChEBI" id="CHEBI:37565"/>
        <dbReference type="ChEBI" id="CHEBI:58189"/>
        <dbReference type="ChEBI" id="CHEBI:58502"/>
        <dbReference type="EC" id="2.7.1.156"/>
    </reaction>
</comment>
<dbReference type="Gene3D" id="3.40.50.300">
    <property type="entry name" value="P-loop containing nucleotide triphosphate hydrolases"/>
    <property type="match status" value="1"/>
</dbReference>
<evidence type="ECO:0000256" key="10">
    <source>
        <dbReference type="ARBA" id="ARBA00022573"/>
    </source>
</evidence>
<evidence type="ECO:0000256" key="7">
    <source>
        <dbReference type="ARBA" id="ARBA00007490"/>
    </source>
</evidence>
<keyword evidence="14" id="KW-0067">ATP-binding</keyword>
<dbReference type="GO" id="GO:0016301">
    <property type="term" value="F:kinase activity"/>
    <property type="evidence" value="ECO:0007669"/>
    <property type="project" value="UniProtKB-KW"/>
</dbReference>
<accession>A0ABQ6GMD7</accession>
<keyword evidence="13 18" id="KW-0418">Kinase</keyword>
<keyword evidence="15" id="KW-0342">GTP-binding</keyword>
<dbReference type="EC" id="2.7.1.156" evidence="8"/>
<evidence type="ECO:0000313" key="19">
    <source>
        <dbReference type="Proteomes" id="UP001157114"/>
    </source>
</evidence>
<evidence type="ECO:0000256" key="12">
    <source>
        <dbReference type="ARBA" id="ARBA00022741"/>
    </source>
</evidence>
<dbReference type="Proteomes" id="UP001157114">
    <property type="component" value="Unassembled WGS sequence"/>
</dbReference>
<evidence type="ECO:0000256" key="3">
    <source>
        <dbReference type="ARBA" id="ARBA00001522"/>
    </source>
</evidence>
<comment type="function">
    <text evidence="4">Catalyzes ATP-dependent phosphorylation of adenosylcobinamide and addition of GMP to adenosylcobinamide phosphate.</text>
</comment>
<dbReference type="Pfam" id="PF02283">
    <property type="entry name" value="CobU"/>
    <property type="match status" value="1"/>
</dbReference>
<keyword evidence="11" id="KW-0808">Transferase</keyword>
<reference evidence="18 19" key="1">
    <citation type="submission" date="2023-03" db="EMBL/GenBank/DDBJ databases">
        <title>Draft genome sequence of the bacteria which degrade cell wall of Tricholomamatutake.</title>
        <authorList>
            <person name="Konishi Y."/>
            <person name="Fukuta Y."/>
            <person name="Shirasaka N."/>
        </authorList>
    </citation>
    <scope>NUCLEOTIDE SEQUENCE [LARGE SCALE GENOMIC DNA]</scope>
    <source>
        <strain evidence="19">mu1</strain>
    </source>
</reference>
<evidence type="ECO:0000256" key="5">
    <source>
        <dbReference type="ARBA" id="ARBA00004692"/>
    </source>
</evidence>
<evidence type="ECO:0000256" key="15">
    <source>
        <dbReference type="ARBA" id="ARBA00023134"/>
    </source>
</evidence>
<comment type="catalytic activity">
    <reaction evidence="1">
        <text>adenosylcob(III)inamide + ATP = adenosylcob(III)inamide phosphate + ADP + H(+)</text>
        <dbReference type="Rhea" id="RHEA:15769"/>
        <dbReference type="ChEBI" id="CHEBI:2480"/>
        <dbReference type="ChEBI" id="CHEBI:15378"/>
        <dbReference type="ChEBI" id="CHEBI:30616"/>
        <dbReference type="ChEBI" id="CHEBI:58502"/>
        <dbReference type="ChEBI" id="CHEBI:456216"/>
        <dbReference type="EC" id="2.7.1.156"/>
    </reaction>
</comment>
<evidence type="ECO:0000256" key="13">
    <source>
        <dbReference type="ARBA" id="ARBA00022777"/>
    </source>
</evidence>
<sequence length="206" mass="23154">MTRVMAYLVTGGARSGKSTFAEQLASHLGEQGVYIATSRIWDEEMAERVALHRNNREQSGFRWVTIEEPMALSSRLQQLAMEAQKLKKRGDQPPVVLVDCLTLWLTNLLMEAEEREKSESSATVQDWLLKQVDDLDAIAKEAAYPLIFVTNEVGDGIVPAYPLGRKFRDEAGRLNQRMAGVCDKVFLVTAGIPVELKAIQFQWDNL</sequence>
<evidence type="ECO:0000256" key="9">
    <source>
        <dbReference type="ARBA" id="ARBA00012523"/>
    </source>
</evidence>
<evidence type="ECO:0000256" key="2">
    <source>
        <dbReference type="ARBA" id="ARBA00000711"/>
    </source>
</evidence>
<proteinExistence type="inferred from homology"/>
<dbReference type="PIRSF" id="PIRSF006135">
    <property type="entry name" value="CobU"/>
    <property type="match status" value="1"/>
</dbReference>
<evidence type="ECO:0000256" key="8">
    <source>
        <dbReference type="ARBA" id="ARBA00012016"/>
    </source>
</evidence>
<gene>
    <name evidence="18" type="ORF">MU1_51180</name>
</gene>
<evidence type="ECO:0000256" key="1">
    <source>
        <dbReference type="ARBA" id="ARBA00000312"/>
    </source>
</evidence>
<evidence type="ECO:0000256" key="16">
    <source>
        <dbReference type="ARBA" id="ARBA00029570"/>
    </source>
</evidence>
<dbReference type="EMBL" id="BSSQ01000019">
    <property type="protein sequence ID" value="GLX70772.1"/>
    <property type="molecule type" value="Genomic_DNA"/>
</dbReference>
<comment type="catalytic activity">
    <reaction evidence="2">
        <text>adenosylcob(III)inamide phosphate + GTP + H(+) = adenosylcob(III)inamide-GDP + diphosphate</text>
        <dbReference type="Rhea" id="RHEA:22712"/>
        <dbReference type="ChEBI" id="CHEBI:15378"/>
        <dbReference type="ChEBI" id="CHEBI:33019"/>
        <dbReference type="ChEBI" id="CHEBI:37565"/>
        <dbReference type="ChEBI" id="CHEBI:58502"/>
        <dbReference type="ChEBI" id="CHEBI:60487"/>
        <dbReference type="EC" id="2.7.7.62"/>
    </reaction>
</comment>
<keyword evidence="19" id="KW-1185">Reference proteome</keyword>
<organism evidence="18 19">
    <name type="scientific">Paenibacillus glycanilyticus</name>
    <dbReference type="NCBI Taxonomy" id="126569"/>
    <lineage>
        <taxon>Bacteria</taxon>
        <taxon>Bacillati</taxon>
        <taxon>Bacillota</taxon>
        <taxon>Bacilli</taxon>
        <taxon>Bacillales</taxon>
        <taxon>Paenibacillaceae</taxon>
        <taxon>Paenibacillus</taxon>
    </lineage>
</organism>
<dbReference type="InterPro" id="IPR003203">
    <property type="entry name" value="CobU/CobP"/>
</dbReference>
<dbReference type="CDD" id="cd00544">
    <property type="entry name" value="CobU"/>
    <property type="match status" value="1"/>
</dbReference>
<dbReference type="NCBIfam" id="NF004469">
    <property type="entry name" value="PRK05800.1"/>
    <property type="match status" value="1"/>
</dbReference>
<comment type="similarity">
    <text evidence="7">Belongs to the CobU/CobP family.</text>
</comment>
<evidence type="ECO:0000256" key="11">
    <source>
        <dbReference type="ARBA" id="ARBA00022679"/>
    </source>
</evidence>
<protein>
    <recommendedName>
        <fullName evidence="16">Adenosylcobinamide kinase</fullName>
        <ecNumber evidence="8">2.7.1.156</ecNumber>
        <ecNumber evidence="9">2.7.7.62</ecNumber>
    </recommendedName>
    <alternativeName>
        <fullName evidence="17">Adenosylcobinamide-phosphate guanylyltransferase</fullName>
    </alternativeName>
</protein>
<comment type="pathway">
    <text evidence="6">Cofactor biosynthesis; adenosylcobalamin biosynthesis; adenosylcobalamin from cob(II)yrinate a,c-diamide: step 5/7.</text>
</comment>
<name>A0ABQ6GMD7_9BACL</name>
<dbReference type="EC" id="2.7.7.62" evidence="9"/>
<evidence type="ECO:0000256" key="6">
    <source>
        <dbReference type="ARBA" id="ARBA00005159"/>
    </source>
</evidence>
<dbReference type="InterPro" id="IPR027417">
    <property type="entry name" value="P-loop_NTPase"/>
</dbReference>
<comment type="caution">
    <text evidence="18">The sequence shown here is derived from an EMBL/GenBank/DDBJ whole genome shotgun (WGS) entry which is preliminary data.</text>
</comment>
<evidence type="ECO:0000256" key="4">
    <source>
        <dbReference type="ARBA" id="ARBA00003889"/>
    </source>
</evidence>
<dbReference type="PANTHER" id="PTHR34848:SF1">
    <property type="entry name" value="BIFUNCTIONAL ADENOSYLCOBALAMIN BIOSYNTHESIS PROTEIN COBU"/>
    <property type="match status" value="1"/>
</dbReference>
<dbReference type="PANTHER" id="PTHR34848">
    <property type="match status" value="1"/>
</dbReference>
<evidence type="ECO:0000256" key="17">
    <source>
        <dbReference type="ARBA" id="ARBA00030571"/>
    </source>
</evidence>
<dbReference type="SUPFAM" id="SSF52540">
    <property type="entry name" value="P-loop containing nucleoside triphosphate hydrolases"/>
    <property type="match status" value="1"/>
</dbReference>
<comment type="pathway">
    <text evidence="5">Cofactor biosynthesis; adenosylcobalamin biosynthesis; adenosylcobalamin from cob(II)yrinate a,c-diamide: step 6/7.</text>
</comment>
<evidence type="ECO:0000313" key="18">
    <source>
        <dbReference type="EMBL" id="GLX70772.1"/>
    </source>
</evidence>